<feature type="compositionally biased region" description="Polar residues" evidence="5">
    <location>
        <begin position="1"/>
        <end position="12"/>
    </location>
</feature>
<dbReference type="InParanoid" id="E8R2H1"/>
<dbReference type="STRING" id="575540.Isop_0866"/>
<dbReference type="InterPro" id="IPR036909">
    <property type="entry name" value="Cyt_c-like_dom_sf"/>
</dbReference>
<dbReference type="GO" id="GO:0046872">
    <property type="term" value="F:metal ion binding"/>
    <property type="evidence" value="ECO:0007669"/>
    <property type="project" value="UniProtKB-KW"/>
</dbReference>
<feature type="transmembrane region" description="Helical" evidence="6">
    <location>
        <begin position="555"/>
        <end position="573"/>
    </location>
</feature>
<feature type="domain" description="Cytochrome c" evidence="7">
    <location>
        <begin position="349"/>
        <end position="506"/>
    </location>
</feature>
<dbReference type="Gene3D" id="1.10.760.10">
    <property type="entry name" value="Cytochrome c-like domain"/>
    <property type="match status" value="2"/>
</dbReference>
<dbReference type="OrthoDB" id="9808312at2"/>
<evidence type="ECO:0000256" key="1">
    <source>
        <dbReference type="ARBA" id="ARBA00022617"/>
    </source>
</evidence>
<evidence type="ECO:0000256" key="6">
    <source>
        <dbReference type="SAM" id="Phobius"/>
    </source>
</evidence>
<reference evidence="8 9" key="2">
    <citation type="journal article" date="2011" name="Stand. Genomic Sci.">
        <title>Complete genome sequence of Isosphaera pallida type strain (IS1B).</title>
        <authorList>
            <consortium name="US DOE Joint Genome Institute (JGI-PGF)"/>
            <person name="Goker M."/>
            <person name="Cleland D."/>
            <person name="Saunders E."/>
            <person name="Lapidus A."/>
            <person name="Nolan M."/>
            <person name="Lucas S."/>
            <person name="Hammon N."/>
            <person name="Deshpande S."/>
            <person name="Cheng J.F."/>
            <person name="Tapia R."/>
            <person name="Han C."/>
            <person name="Goodwin L."/>
            <person name="Pitluck S."/>
            <person name="Liolios K."/>
            <person name="Pagani I."/>
            <person name="Ivanova N."/>
            <person name="Mavromatis K."/>
            <person name="Pati A."/>
            <person name="Chen A."/>
            <person name="Palaniappan K."/>
            <person name="Land M."/>
            <person name="Hauser L."/>
            <person name="Chang Y.J."/>
            <person name="Jeffries C.D."/>
            <person name="Detter J.C."/>
            <person name="Beck B."/>
            <person name="Woyke T."/>
            <person name="Bristow J."/>
            <person name="Eisen J.A."/>
            <person name="Markowitz V."/>
            <person name="Hugenholtz P."/>
            <person name="Kyrpides N.C."/>
            <person name="Klenk H.P."/>
        </authorList>
    </citation>
    <scope>NUCLEOTIDE SEQUENCE [LARGE SCALE GENOMIC DNA]</scope>
    <source>
        <strain evidence="9">ATCC 43644 / DSM 9630 / IS1B</strain>
    </source>
</reference>
<keyword evidence="3 4" id="KW-0408">Iron</keyword>
<keyword evidence="6" id="KW-1133">Transmembrane helix</keyword>
<dbReference type="KEGG" id="ipa:Isop_0866"/>
<dbReference type="Pfam" id="PF00034">
    <property type="entry name" value="Cytochrom_C"/>
    <property type="match status" value="1"/>
</dbReference>
<dbReference type="Proteomes" id="UP000008631">
    <property type="component" value="Chromosome"/>
</dbReference>
<reference key="1">
    <citation type="submission" date="2010-11" db="EMBL/GenBank/DDBJ databases">
        <title>The complete sequence of chromosome of Isophaera pallida ATCC 43644.</title>
        <authorList>
            <consortium name="US DOE Joint Genome Institute (JGI-PGF)"/>
            <person name="Lucas S."/>
            <person name="Copeland A."/>
            <person name="Lapidus A."/>
            <person name="Bruce D."/>
            <person name="Goodwin L."/>
            <person name="Pitluck S."/>
            <person name="Kyrpides N."/>
            <person name="Mavromatis K."/>
            <person name="Pagani I."/>
            <person name="Ivanova N."/>
            <person name="Saunders E."/>
            <person name="Brettin T."/>
            <person name="Detter J.C."/>
            <person name="Han C."/>
            <person name="Tapia R."/>
            <person name="Land M."/>
            <person name="Hauser L."/>
            <person name="Markowitz V."/>
            <person name="Cheng J.-F."/>
            <person name="Hugenholtz P."/>
            <person name="Woyke T."/>
            <person name="Wu D."/>
            <person name="Eisen J.A."/>
        </authorList>
    </citation>
    <scope>NUCLEOTIDE SEQUENCE</scope>
    <source>
        <strain>ATCC 43644</strain>
    </source>
</reference>
<evidence type="ECO:0000313" key="9">
    <source>
        <dbReference type="Proteomes" id="UP000008631"/>
    </source>
</evidence>
<dbReference type="eggNOG" id="COG2010">
    <property type="taxonomic scope" value="Bacteria"/>
</dbReference>
<dbReference type="RefSeq" id="WP_013563745.1">
    <property type="nucleotide sequence ID" value="NC_014962.1"/>
</dbReference>
<dbReference type="Pfam" id="PF13442">
    <property type="entry name" value="Cytochrome_CBB3"/>
    <property type="match status" value="1"/>
</dbReference>
<keyword evidence="2 4" id="KW-0479">Metal-binding</keyword>
<gene>
    <name evidence="8" type="ordered locus">Isop_0866</name>
</gene>
<dbReference type="PANTHER" id="PTHR35008:SF4">
    <property type="entry name" value="BLL4482 PROTEIN"/>
    <property type="match status" value="1"/>
</dbReference>
<dbReference type="InterPro" id="IPR009056">
    <property type="entry name" value="Cyt_c-like_dom"/>
</dbReference>
<feature type="transmembrane region" description="Helical" evidence="6">
    <location>
        <begin position="21"/>
        <end position="44"/>
    </location>
</feature>
<dbReference type="GO" id="GO:0020037">
    <property type="term" value="F:heme binding"/>
    <property type="evidence" value="ECO:0007669"/>
    <property type="project" value="InterPro"/>
</dbReference>
<evidence type="ECO:0000256" key="2">
    <source>
        <dbReference type="ARBA" id="ARBA00022723"/>
    </source>
</evidence>
<dbReference type="PANTHER" id="PTHR35008">
    <property type="entry name" value="BLL4482 PROTEIN-RELATED"/>
    <property type="match status" value="1"/>
</dbReference>
<evidence type="ECO:0000313" key="8">
    <source>
        <dbReference type="EMBL" id="ADV61456.1"/>
    </source>
</evidence>
<keyword evidence="9" id="KW-1185">Reference proteome</keyword>
<keyword evidence="6" id="KW-0812">Transmembrane</keyword>
<organism evidence="8 9">
    <name type="scientific">Isosphaera pallida (strain ATCC 43644 / DSM 9630 / IS1B)</name>
    <dbReference type="NCBI Taxonomy" id="575540"/>
    <lineage>
        <taxon>Bacteria</taxon>
        <taxon>Pseudomonadati</taxon>
        <taxon>Planctomycetota</taxon>
        <taxon>Planctomycetia</taxon>
        <taxon>Isosphaerales</taxon>
        <taxon>Isosphaeraceae</taxon>
        <taxon>Isosphaera</taxon>
    </lineage>
</organism>
<name>E8R2H1_ISOPI</name>
<dbReference type="PROSITE" id="PS51007">
    <property type="entry name" value="CYTC"/>
    <property type="match status" value="2"/>
</dbReference>
<dbReference type="EMBL" id="CP002353">
    <property type="protein sequence ID" value="ADV61456.1"/>
    <property type="molecule type" value="Genomic_DNA"/>
</dbReference>
<feature type="region of interest" description="Disordered" evidence="5">
    <location>
        <begin position="1"/>
        <end position="20"/>
    </location>
</feature>
<keyword evidence="6" id="KW-0472">Membrane</keyword>
<dbReference type="GO" id="GO:0009055">
    <property type="term" value="F:electron transfer activity"/>
    <property type="evidence" value="ECO:0007669"/>
    <property type="project" value="InterPro"/>
</dbReference>
<sequence length="601" mass="64570">MSMTSVPTSEPNSSASAGRGSGVVPVVLAVLGLAASVAVIVVGVQGLVTARPTDPADLRDNAALVALRAAETAELEQGRVIDPRNRTVAPPVTLAMELLANQPQDATAKAAPEPEVADALAQPFPPNQPFLAQQEAKGEPIPDKGLELIGQFVGETFGLSPREAVVPALENAPPDALTTLLANPNHRPVLQRGAKVYAQYCANCHGSAGAGNGPSAQAYVSVPRNFTIGVFNFVSTKERDKPLRDDLYLSIKYGFKNIYKNVSMPAFGDVLSPEDLNAVVDYTIYLSMRGETERKLLQLAAFPADEEAETLEDLLGADPRETVTQVLSEWNAAPSKVVPIPPRVPATRESIERGRQLYAVAGCVGCHGVNGNGNGESFIDRAIFDRVYLQGETVDTAIRNTYADLVAQGRKPDLDLEAFVNAKTQLWNDSKTEWGDMVRPANLYLGYYKGGHADNLTAEDRERIAKGVYLRIAYGFNHGKMPAHYPGQLSTSDQVWDVVNFVLSLPYQPDLLANANANADASSPQARDEPISQAEAQATTTDTALLQEQETSRSALTMMLGLGVLLGLMWAIARDLSDGVRRTTENVLDELDGDPDTPLRS</sequence>
<proteinExistence type="predicted"/>
<accession>E8R2H1</accession>
<dbReference type="AlphaFoldDB" id="E8R2H1"/>
<evidence type="ECO:0000259" key="7">
    <source>
        <dbReference type="PROSITE" id="PS51007"/>
    </source>
</evidence>
<protein>
    <recommendedName>
        <fullName evidence="7">Cytochrome c domain-containing protein</fullName>
    </recommendedName>
</protein>
<dbReference type="HOGENOM" id="CLU_453990_0_0_0"/>
<evidence type="ECO:0000256" key="5">
    <source>
        <dbReference type="SAM" id="MobiDB-lite"/>
    </source>
</evidence>
<keyword evidence="1 4" id="KW-0349">Heme</keyword>
<feature type="domain" description="Cytochrome c" evidence="7">
    <location>
        <begin position="188"/>
        <end position="287"/>
    </location>
</feature>
<dbReference type="SUPFAM" id="SSF46626">
    <property type="entry name" value="Cytochrome c"/>
    <property type="match status" value="2"/>
</dbReference>
<evidence type="ECO:0000256" key="4">
    <source>
        <dbReference type="PROSITE-ProRule" id="PRU00433"/>
    </source>
</evidence>
<dbReference type="InterPro" id="IPR051459">
    <property type="entry name" value="Cytochrome_c-type_DH"/>
</dbReference>
<evidence type="ECO:0000256" key="3">
    <source>
        <dbReference type="ARBA" id="ARBA00023004"/>
    </source>
</evidence>